<evidence type="ECO:0000313" key="2">
    <source>
        <dbReference type="Proteomes" id="UP000010847"/>
    </source>
</evidence>
<sequence length="42" mass="4884">METYMMILGNLNHSNVVTGQKDLIGEQIKSFMDTINPRWNWG</sequence>
<dbReference type="AlphaFoldDB" id="W0ECC0"/>
<proteinExistence type="predicted"/>
<dbReference type="KEGG" id="dmt:DESME_02160"/>
<reference evidence="1 2" key="1">
    <citation type="submission" date="2013-12" db="EMBL/GenBank/DDBJ databases">
        <authorList>
            <consortium name="DOE Joint Genome Institute"/>
            <person name="Smidt H."/>
            <person name="Huntemann M."/>
            <person name="Han J."/>
            <person name="Chen A."/>
            <person name="Kyrpides N."/>
            <person name="Mavromatis K."/>
            <person name="Markowitz V."/>
            <person name="Palaniappan K."/>
            <person name="Ivanova N."/>
            <person name="Schaumberg A."/>
            <person name="Pati A."/>
            <person name="Liolios K."/>
            <person name="Nordberg H.P."/>
            <person name="Cantor M.N."/>
            <person name="Hua S.X."/>
            <person name="Woyke T."/>
        </authorList>
    </citation>
    <scope>NUCLEOTIDE SEQUENCE [LARGE SCALE GENOMIC DNA]</scope>
    <source>
        <strain evidence="2">DSM 15288</strain>
    </source>
</reference>
<dbReference type="STRING" id="871968.DESME_02160"/>
<accession>W0ECC0</accession>
<name>W0ECC0_9FIRM</name>
<dbReference type="EMBL" id="CP007032">
    <property type="protein sequence ID" value="AHF08412.1"/>
    <property type="molecule type" value="Genomic_DNA"/>
</dbReference>
<keyword evidence="2" id="KW-1185">Reference proteome</keyword>
<organism evidence="1 2">
    <name type="scientific">Desulfitobacterium metallireducens DSM 15288</name>
    <dbReference type="NCBI Taxonomy" id="871968"/>
    <lineage>
        <taxon>Bacteria</taxon>
        <taxon>Bacillati</taxon>
        <taxon>Bacillota</taxon>
        <taxon>Clostridia</taxon>
        <taxon>Eubacteriales</taxon>
        <taxon>Desulfitobacteriaceae</taxon>
        <taxon>Desulfitobacterium</taxon>
    </lineage>
</organism>
<dbReference type="Proteomes" id="UP000010847">
    <property type="component" value="Chromosome"/>
</dbReference>
<evidence type="ECO:0000313" key="1">
    <source>
        <dbReference type="EMBL" id="AHF08412.1"/>
    </source>
</evidence>
<gene>
    <name evidence="1" type="ORF">DESME_02160</name>
</gene>
<protein>
    <submittedName>
        <fullName evidence="1">Uncharacterized protein</fullName>
    </submittedName>
</protein>
<dbReference type="HOGENOM" id="CLU_3250493_0_0_9"/>